<dbReference type="OrthoDB" id="258392at2759"/>
<evidence type="ECO:0000313" key="3">
    <source>
        <dbReference type="Proteomes" id="UP000053660"/>
    </source>
</evidence>
<evidence type="ECO:0000313" key="2">
    <source>
        <dbReference type="EMBL" id="KHJ94768.1"/>
    </source>
</evidence>
<proteinExistence type="inferred from homology"/>
<accession>A0A0B1TB38</accession>
<gene>
    <name evidence="2" type="ORF">OESDEN_05304</name>
</gene>
<dbReference type="CDD" id="cd07061">
    <property type="entry name" value="HP_HAP_like"/>
    <property type="match status" value="1"/>
</dbReference>
<reference evidence="2 3" key="1">
    <citation type="submission" date="2014-03" db="EMBL/GenBank/DDBJ databases">
        <title>Draft genome of the hookworm Oesophagostomum dentatum.</title>
        <authorList>
            <person name="Mitreva M."/>
        </authorList>
    </citation>
    <scope>NUCLEOTIDE SEQUENCE [LARGE SCALE GENOMIC DNA]</scope>
    <source>
        <strain evidence="2 3">OD-Hann</strain>
    </source>
</reference>
<evidence type="ECO:0000256" key="1">
    <source>
        <dbReference type="ARBA" id="ARBA00005375"/>
    </source>
</evidence>
<dbReference type="Proteomes" id="UP000053660">
    <property type="component" value="Unassembled WGS sequence"/>
</dbReference>
<dbReference type="EMBL" id="KN550206">
    <property type="protein sequence ID" value="KHJ94768.1"/>
    <property type="molecule type" value="Genomic_DNA"/>
</dbReference>
<evidence type="ECO:0008006" key="4">
    <source>
        <dbReference type="Google" id="ProtNLM"/>
    </source>
</evidence>
<dbReference type="AlphaFoldDB" id="A0A0B1TB38"/>
<protein>
    <recommendedName>
        <fullName evidence="4">Histidine acid phosphatase</fullName>
    </recommendedName>
</protein>
<sequence length="211" mass="24780">MEDHVKWVFESLEYVINEIANQTQLYLNGIFKEPVKVRGVDIGHEIMRVRGGALINELSARMELKLHCIKNYEEEKCSWIKPLKYYAYSVHDSTLFQFFAILGMEERMDRVYPKNAAAAILEFYINNFDDRKYFRLLYRPDDESDFDPVTKEIPGCMKDYCDIAVFKRIAAEFNPNMTMEEQVVNESRVHNNSVYSPHSLASHALCYELVH</sequence>
<dbReference type="Pfam" id="PF00328">
    <property type="entry name" value="His_Phos_2"/>
    <property type="match status" value="1"/>
</dbReference>
<name>A0A0B1TB38_OESDE</name>
<dbReference type="GO" id="GO:0016791">
    <property type="term" value="F:phosphatase activity"/>
    <property type="evidence" value="ECO:0007669"/>
    <property type="project" value="TreeGrafter"/>
</dbReference>
<dbReference type="PANTHER" id="PTHR11567:SF206">
    <property type="entry name" value="HISTIDINE ACID PHOSPHATASE-RELATED"/>
    <property type="match status" value="1"/>
</dbReference>
<keyword evidence="3" id="KW-1185">Reference proteome</keyword>
<dbReference type="PANTHER" id="PTHR11567">
    <property type="entry name" value="ACID PHOSPHATASE-RELATED"/>
    <property type="match status" value="1"/>
</dbReference>
<dbReference type="Gene3D" id="3.40.50.1240">
    <property type="entry name" value="Phosphoglycerate mutase-like"/>
    <property type="match status" value="1"/>
</dbReference>
<organism evidence="2 3">
    <name type="scientific">Oesophagostomum dentatum</name>
    <name type="common">Nodular worm</name>
    <dbReference type="NCBI Taxonomy" id="61180"/>
    <lineage>
        <taxon>Eukaryota</taxon>
        <taxon>Metazoa</taxon>
        <taxon>Ecdysozoa</taxon>
        <taxon>Nematoda</taxon>
        <taxon>Chromadorea</taxon>
        <taxon>Rhabditida</taxon>
        <taxon>Rhabditina</taxon>
        <taxon>Rhabditomorpha</taxon>
        <taxon>Strongyloidea</taxon>
        <taxon>Strongylidae</taxon>
        <taxon>Oesophagostomum</taxon>
    </lineage>
</organism>
<dbReference type="InterPro" id="IPR029033">
    <property type="entry name" value="His_PPase_superfam"/>
</dbReference>
<dbReference type="SUPFAM" id="SSF53254">
    <property type="entry name" value="Phosphoglycerate mutase-like"/>
    <property type="match status" value="1"/>
</dbReference>
<dbReference type="InterPro" id="IPR050645">
    <property type="entry name" value="Histidine_acid_phosphatase"/>
</dbReference>
<dbReference type="InterPro" id="IPR000560">
    <property type="entry name" value="His_Pase_clade-2"/>
</dbReference>
<comment type="similarity">
    <text evidence="1">Belongs to the histidine acid phosphatase family.</text>
</comment>